<dbReference type="EMBL" id="BAQD01000007">
    <property type="protein sequence ID" value="GBQ05855.1"/>
    <property type="molecule type" value="Genomic_DNA"/>
</dbReference>
<reference evidence="1" key="1">
    <citation type="submission" date="2013-04" db="EMBL/GenBank/DDBJ databases">
        <title>The genome sequencing project of 58 acetic acid bacteria.</title>
        <authorList>
            <person name="Okamoto-Kainuma A."/>
            <person name="Ishikawa M."/>
            <person name="Umino S."/>
            <person name="Koizumi Y."/>
            <person name="Shiwa Y."/>
            <person name="Yoshikawa H."/>
            <person name="Matsutani M."/>
            <person name="Matsushita K."/>
        </authorList>
    </citation>
    <scope>NUCLEOTIDE SEQUENCE</scope>
    <source>
        <strain evidence="1">DSM 15669</strain>
    </source>
</reference>
<protein>
    <submittedName>
        <fullName evidence="1">Uncharacterized protein</fullName>
    </submittedName>
</protein>
<evidence type="ECO:0000313" key="2">
    <source>
        <dbReference type="Proteomes" id="UP001062901"/>
    </source>
</evidence>
<accession>A0ABQ0NY05</accession>
<gene>
    <name evidence="1" type="ORF">AA15669_0668</name>
</gene>
<proteinExistence type="predicted"/>
<dbReference type="Proteomes" id="UP001062901">
    <property type="component" value="Unassembled WGS sequence"/>
</dbReference>
<evidence type="ECO:0000313" key="1">
    <source>
        <dbReference type="EMBL" id="GBQ05855.1"/>
    </source>
</evidence>
<keyword evidence="2" id="KW-1185">Reference proteome</keyword>
<comment type="caution">
    <text evidence="1">The sequence shown here is derived from an EMBL/GenBank/DDBJ whole genome shotgun (WGS) entry which is preliminary data.</text>
</comment>
<organism evidence="1 2">
    <name type="scientific">Saccharibacter floricola DSM 15669</name>
    <dbReference type="NCBI Taxonomy" id="1123227"/>
    <lineage>
        <taxon>Bacteria</taxon>
        <taxon>Pseudomonadati</taxon>
        <taxon>Pseudomonadota</taxon>
        <taxon>Alphaproteobacteria</taxon>
        <taxon>Acetobacterales</taxon>
        <taxon>Acetobacteraceae</taxon>
        <taxon>Saccharibacter</taxon>
    </lineage>
</organism>
<name>A0ABQ0NY05_9PROT</name>
<sequence length="87" mass="9092">MVHDVDLKAPNINGLYPVLVKFLDGFDGFLKGVILIANAASIDTPRPSEEAPVSLGAACFNTADSGEKPIRKLQGTLDLSGCGHAGR</sequence>